<dbReference type="EMBL" id="HG966617">
    <property type="protein sequence ID" value="CDO60751.1"/>
    <property type="molecule type" value="Genomic_DNA"/>
</dbReference>
<dbReference type="Pfam" id="PF06078">
    <property type="entry name" value="DUF937"/>
    <property type="match status" value="1"/>
</dbReference>
<evidence type="ECO:0000313" key="2">
    <source>
        <dbReference type="Proteomes" id="UP000032160"/>
    </source>
</evidence>
<dbReference type="AlphaFoldDB" id="X5MP15"/>
<protein>
    <recommendedName>
        <fullName evidence="3">DUF937 domain-containing protein</fullName>
    </recommendedName>
</protein>
<evidence type="ECO:0008006" key="3">
    <source>
        <dbReference type="Google" id="ProtNLM"/>
    </source>
</evidence>
<dbReference type="RefSeq" id="WP_043948723.1">
    <property type="nucleotide sequence ID" value="NZ_HG966617.1"/>
</dbReference>
<keyword evidence="2" id="KW-1185">Reference proteome</keyword>
<dbReference type="HOGENOM" id="CLU_080945_2_0_5"/>
<evidence type="ECO:0000313" key="1">
    <source>
        <dbReference type="EMBL" id="CDO60751.1"/>
    </source>
</evidence>
<dbReference type="Proteomes" id="UP000032160">
    <property type="component" value="Chromosome I"/>
</dbReference>
<dbReference type="STRING" id="1458461.BN1012_Phect2538"/>
<organism evidence="1 2">
    <name type="scientific">Candidatus Phaeomarinibacter ectocarpi</name>
    <dbReference type="NCBI Taxonomy" id="1458461"/>
    <lineage>
        <taxon>Bacteria</taxon>
        <taxon>Pseudomonadati</taxon>
        <taxon>Pseudomonadota</taxon>
        <taxon>Alphaproteobacteria</taxon>
        <taxon>Hyphomicrobiales</taxon>
        <taxon>Parvibaculaceae</taxon>
        <taxon>Candidatus Phaeomarinibacter</taxon>
    </lineage>
</organism>
<dbReference type="OrthoDB" id="5526542at2"/>
<name>X5MP15_9HYPH</name>
<reference evidence="1 2" key="1">
    <citation type="journal article" date="2014" name="Front. Genet.">
        <title>Genome and metabolic network of "Candidatus Phaeomarinobacter ectocarpi" Ec32, a new candidate genus of Alphaproteobacteria frequently associated with brown algae.</title>
        <authorList>
            <person name="Dittami S.M."/>
            <person name="Barbeyron T."/>
            <person name="Boyen C."/>
            <person name="Cambefort J."/>
            <person name="Collet G."/>
            <person name="Delage L."/>
            <person name="Gobet A."/>
            <person name="Groisillier A."/>
            <person name="Leblanc C."/>
            <person name="Michel G."/>
            <person name="Scornet D."/>
            <person name="Siegel A."/>
            <person name="Tapia J.E."/>
            <person name="Tonon T."/>
        </authorList>
    </citation>
    <scope>NUCLEOTIDE SEQUENCE [LARGE SCALE GENOMIC DNA]</scope>
    <source>
        <strain evidence="1 2">Ec32</strain>
    </source>
</reference>
<gene>
    <name evidence="1" type="ORF">BN1012_Phect2538</name>
</gene>
<dbReference type="KEGG" id="pect:BN1012_Phect2538"/>
<proteinExistence type="predicted"/>
<accession>X5MP15</accession>
<dbReference type="InterPro" id="IPR009282">
    <property type="entry name" value="DUF937"/>
</dbReference>
<sequence length="202" mass="20288">MSLMNILMEAQQGQSTDVLARQFGLDSSQTKNALSALVPALTAGVKRNTAQEGGLASLMGALAGGSHDQYLDNPAKVASSQAVEEGNGILGHVLGSKDVSRQLAARASAKTGISDDVLKKMLPVVASMVMGALSKQAGGGRAYEGEADSGSLGSLVGGVMDSITGGGSKSGGSKAADLLTSALDRDGDGSMLDDVIGGFFKR</sequence>